<comment type="caution">
    <text evidence="3">The sequence shown here is derived from an EMBL/GenBank/DDBJ whole genome shotgun (WGS) entry which is preliminary data.</text>
</comment>
<dbReference type="Gene3D" id="1.20.1260.10">
    <property type="match status" value="1"/>
</dbReference>
<feature type="region of interest" description="Disordered" evidence="1">
    <location>
        <begin position="169"/>
        <end position="197"/>
    </location>
</feature>
<evidence type="ECO:0000256" key="1">
    <source>
        <dbReference type="SAM" id="MobiDB-lite"/>
    </source>
</evidence>
<protein>
    <submittedName>
        <fullName evidence="3">Putative membrane protein</fullName>
    </submittedName>
</protein>
<proteinExistence type="predicted"/>
<gene>
    <name evidence="3" type="ORF">F4562_005770</name>
</gene>
<dbReference type="AlphaFoldDB" id="A0A7W9IL12"/>
<keyword evidence="4" id="KW-1185">Reference proteome</keyword>
<dbReference type="Proteomes" id="UP000540685">
    <property type="component" value="Unassembled WGS sequence"/>
</dbReference>
<organism evidence="3 4">
    <name type="scientific">Streptosporangium becharense</name>
    <dbReference type="NCBI Taxonomy" id="1816182"/>
    <lineage>
        <taxon>Bacteria</taxon>
        <taxon>Bacillati</taxon>
        <taxon>Actinomycetota</taxon>
        <taxon>Actinomycetes</taxon>
        <taxon>Streptosporangiales</taxon>
        <taxon>Streptosporangiaceae</taxon>
        <taxon>Streptosporangium</taxon>
    </lineage>
</organism>
<dbReference type="RefSeq" id="WP_184541357.1">
    <property type="nucleotide sequence ID" value="NZ_JACHMP010000001.1"/>
</dbReference>
<evidence type="ECO:0000259" key="2">
    <source>
        <dbReference type="Pfam" id="PF13628"/>
    </source>
</evidence>
<name>A0A7W9IL12_9ACTN</name>
<dbReference type="InterPro" id="IPR012347">
    <property type="entry name" value="Ferritin-like"/>
</dbReference>
<dbReference type="Pfam" id="PF13628">
    <property type="entry name" value="DUF4142"/>
    <property type="match status" value="1"/>
</dbReference>
<feature type="domain" description="DUF4142" evidence="2">
    <location>
        <begin position="28"/>
        <end position="167"/>
    </location>
</feature>
<dbReference type="EMBL" id="JACHMP010000001">
    <property type="protein sequence ID" value="MBB5822708.1"/>
    <property type="molecule type" value="Genomic_DNA"/>
</dbReference>
<evidence type="ECO:0000313" key="4">
    <source>
        <dbReference type="Proteomes" id="UP000540685"/>
    </source>
</evidence>
<evidence type="ECO:0000313" key="3">
    <source>
        <dbReference type="EMBL" id="MBB5822708.1"/>
    </source>
</evidence>
<reference evidence="3 4" key="1">
    <citation type="submission" date="2020-08" db="EMBL/GenBank/DDBJ databases">
        <title>Sequencing the genomes of 1000 actinobacteria strains.</title>
        <authorList>
            <person name="Klenk H.-P."/>
        </authorList>
    </citation>
    <scope>NUCLEOTIDE SEQUENCE [LARGE SCALE GENOMIC DNA]</scope>
    <source>
        <strain evidence="3 4">DSM 46887</strain>
    </source>
</reference>
<accession>A0A7W9IL12</accession>
<dbReference type="PANTHER" id="PTHR38593">
    <property type="entry name" value="BLR2558 PROTEIN"/>
    <property type="match status" value="1"/>
</dbReference>
<sequence length="197" mass="20925">MIILLAAAVTVLGGTAGTTGSPPALSKQDRAFLVQAHQSNLAEIAAGRAAQEKTGGQEVRETGEAVREMGMKLVGDHTKLDADVRRVADQLGVELPDEPSQEQRRQLEEVKAKSGADFDRAWIAAQVAGHRQSLADGRKELQEGSAPEVKKLATDAEPVVQEHLDMLLKVQAGESPGMTESPSPDMTESPEPSPTES</sequence>
<dbReference type="InterPro" id="IPR025419">
    <property type="entry name" value="DUF4142"/>
</dbReference>
<dbReference type="PANTHER" id="PTHR38593:SF1">
    <property type="entry name" value="BLR2558 PROTEIN"/>
    <property type="match status" value="1"/>
</dbReference>